<accession>A0A167H714</accession>
<proteinExistence type="predicted"/>
<evidence type="ECO:0000256" key="1">
    <source>
        <dbReference type="SAM" id="MobiDB-lite"/>
    </source>
</evidence>
<protein>
    <submittedName>
        <fullName evidence="2">Uncharacterized protein</fullName>
    </submittedName>
</protein>
<dbReference type="EMBL" id="CP015249">
    <property type="protein sequence ID" value="ANB19246.1"/>
    <property type="molecule type" value="Genomic_DNA"/>
</dbReference>
<feature type="region of interest" description="Disordered" evidence="1">
    <location>
        <begin position="1"/>
        <end position="57"/>
    </location>
</feature>
<dbReference type="AlphaFoldDB" id="A0A167H714"/>
<feature type="compositionally biased region" description="Basic and acidic residues" evidence="1">
    <location>
        <begin position="9"/>
        <end position="18"/>
    </location>
</feature>
<gene>
    <name evidence="2" type="ORF">I596_3257</name>
</gene>
<organism evidence="2 3">
    <name type="scientific">Dokdonella koreensis DS-123</name>
    <dbReference type="NCBI Taxonomy" id="1300342"/>
    <lineage>
        <taxon>Bacteria</taxon>
        <taxon>Pseudomonadati</taxon>
        <taxon>Pseudomonadota</taxon>
        <taxon>Gammaproteobacteria</taxon>
        <taxon>Lysobacterales</taxon>
        <taxon>Rhodanobacteraceae</taxon>
        <taxon>Dokdonella</taxon>
    </lineage>
</organism>
<evidence type="ECO:0000313" key="2">
    <source>
        <dbReference type="EMBL" id="ANB19246.1"/>
    </source>
</evidence>
<dbReference type="KEGG" id="dko:I596_3257"/>
<reference evidence="2 3" key="1">
    <citation type="submission" date="2016-04" db="EMBL/GenBank/DDBJ databases">
        <title>Complete genome sequence of Dokdonella koreensis DS-123T.</title>
        <authorList>
            <person name="Kim J.F."/>
            <person name="Lee H."/>
            <person name="Kwak M.-J."/>
        </authorList>
    </citation>
    <scope>NUCLEOTIDE SEQUENCE [LARGE SCALE GENOMIC DNA]</scope>
    <source>
        <strain evidence="2 3">DS-123</strain>
    </source>
</reference>
<name>A0A167H714_9GAMM</name>
<sequence>MPCRGAGQGRRDRPHLVEGPRAQVRAQAPLVRRHRHGSSPPAITGVDRGPPDPAARRGGLERRFAETARIGNPAAAVAGRCQD</sequence>
<evidence type="ECO:0000313" key="3">
    <source>
        <dbReference type="Proteomes" id="UP000076830"/>
    </source>
</evidence>
<keyword evidence="3" id="KW-1185">Reference proteome</keyword>
<dbReference type="Proteomes" id="UP000076830">
    <property type="component" value="Chromosome"/>
</dbReference>